<dbReference type="GO" id="GO:0006302">
    <property type="term" value="P:double-strand break repair"/>
    <property type="evidence" value="ECO:0007669"/>
    <property type="project" value="InterPro"/>
</dbReference>
<evidence type="ECO:0000256" key="2">
    <source>
        <dbReference type="ARBA" id="ARBA00011322"/>
    </source>
</evidence>
<evidence type="ECO:0000313" key="6">
    <source>
        <dbReference type="EMBL" id="MBB6452281.1"/>
    </source>
</evidence>
<dbReference type="AlphaFoldDB" id="A0A841PYU4"/>
<evidence type="ECO:0000256" key="1">
    <source>
        <dbReference type="ARBA" id="ARBA00006930"/>
    </source>
</evidence>
<proteinExistence type="inferred from homology"/>
<dbReference type="EMBL" id="JACHGH010000002">
    <property type="protein sequence ID" value="MBB6452281.1"/>
    <property type="molecule type" value="Genomic_DNA"/>
</dbReference>
<accession>A0A841PYU4</accession>
<dbReference type="RefSeq" id="WP_174495044.1">
    <property type="nucleotide sequence ID" value="NZ_CADDWK010000002.1"/>
</dbReference>
<keyword evidence="6" id="KW-0540">Nuclease</keyword>
<feature type="coiled-coil region" evidence="4">
    <location>
        <begin position="248"/>
        <end position="312"/>
    </location>
</feature>
<reference evidence="6 7" key="1">
    <citation type="submission" date="2020-08" db="EMBL/GenBank/DDBJ databases">
        <title>Genomic Encyclopedia of Type Strains, Phase IV (KMG-IV): sequencing the most valuable type-strain genomes for metagenomic binning, comparative biology and taxonomic classification.</title>
        <authorList>
            <person name="Goeker M."/>
        </authorList>
    </citation>
    <scope>NUCLEOTIDE SEQUENCE [LARGE SCALE GENOMIC DNA]</scope>
    <source>
        <strain evidence="6 7">DSM 19612</strain>
    </source>
</reference>
<feature type="coiled-coil region" evidence="4">
    <location>
        <begin position="353"/>
        <end position="500"/>
    </location>
</feature>
<dbReference type="PANTHER" id="PTHR32114">
    <property type="entry name" value="ABC TRANSPORTER ABCH.3"/>
    <property type="match status" value="1"/>
</dbReference>
<dbReference type="Proteomes" id="UP000581688">
    <property type="component" value="Unassembled WGS sequence"/>
</dbReference>
<gene>
    <name evidence="6" type="ORF">HNQ94_000726</name>
</gene>
<feature type="coiled-coil region" evidence="4">
    <location>
        <begin position="185"/>
        <end position="216"/>
    </location>
</feature>
<keyword evidence="6" id="KW-0269">Exonuclease</keyword>
<keyword evidence="4" id="KW-0175">Coiled coil</keyword>
<evidence type="ECO:0000256" key="4">
    <source>
        <dbReference type="SAM" id="Coils"/>
    </source>
</evidence>
<feature type="coiled-coil region" evidence="4">
    <location>
        <begin position="543"/>
        <end position="570"/>
    </location>
</feature>
<dbReference type="InterPro" id="IPR038729">
    <property type="entry name" value="Rad50/SbcC_AAA"/>
</dbReference>
<dbReference type="SUPFAM" id="SSF52540">
    <property type="entry name" value="P-loop containing nucleoside triphosphate hydrolases"/>
    <property type="match status" value="1"/>
</dbReference>
<dbReference type="GO" id="GO:0004527">
    <property type="term" value="F:exonuclease activity"/>
    <property type="evidence" value="ECO:0007669"/>
    <property type="project" value="UniProtKB-KW"/>
</dbReference>
<keyword evidence="6" id="KW-0378">Hydrolase</keyword>
<feature type="domain" description="Rad50/SbcC-type AAA" evidence="5">
    <location>
        <begin position="6"/>
        <end position="214"/>
    </location>
</feature>
<dbReference type="Pfam" id="PF13558">
    <property type="entry name" value="SbcC_Walker_B"/>
    <property type="match status" value="1"/>
</dbReference>
<dbReference type="PANTHER" id="PTHR32114:SF2">
    <property type="entry name" value="ABC TRANSPORTER ABCH.3"/>
    <property type="match status" value="1"/>
</dbReference>
<evidence type="ECO:0000259" key="5">
    <source>
        <dbReference type="Pfam" id="PF13476"/>
    </source>
</evidence>
<evidence type="ECO:0000313" key="7">
    <source>
        <dbReference type="Proteomes" id="UP000581688"/>
    </source>
</evidence>
<feature type="coiled-coil region" evidence="4">
    <location>
        <begin position="595"/>
        <end position="744"/>
    </location>
</feature>
<comment type="subunit">
    <text evidence="2">Heterodimer of SbcC and SbcD.</text>
</comment>
<dbReference type="Pfam" id="PF13476">
    <property type="entry name" value="AAA_23"/>
    <property type="match status" value="1"/>
</dbReference>
<comment type="caution">
    <text evidence="6">The sequence shown here is derived from an EMBL/GenBank/DDBJ whole genome shotgun (WGS) entry which is preliminary data.</text>
</comment>
<dbReference type="InterPro" id="IPR027417">
    <property type="entry name" value="P-loop_NTPase"/>
</dbReference>
<sequence length="1037" mass="121225">MRAITLTMSAFGPYKEKQTIDFTQLGDESLFLITGPTGAGKTTIFDAMCFALYGKASGDDRDHDTLRSHFASVDDHTEVSFQFSLHQKVFEIVRSPKQEKRKARGDGYTEQPPQAELYEIIHGEKHLLYAKVKEVNEAIEDMLQLDYEQFRKMVMIPQGEFRRLISENSKEREEILQKIFRTYFYERVTKQLADESKKLQQQLERLTNQEEQEIKAIQWPEDYDIEVADTKQARKDLQLYITREIEEMKKQEDAHHVKKQALNKLQDQYYLAKELQNQFSEHDQLKEKLEQLATKQEEINIDKKKLQKAKDADRVEGYEIQVNQRKQEFNGLQQAGKDKEENLQKVLVYFEEVEKKFHTAKEEEQERESLKESVRKMKEEHEKLKIYVELKRQENVLATSHNEQVTSLKQLEQKGQETEQQLEKMEKETEGIQQITEQFYELSAREKEFEQLLKKGAQLKQENTKLVRFRQLFKQIKEKYDTALEAEKAQKLELQQLEQSQRHEQAAVLAKTLIEGDACPVCGSSHHPYKAQFGRETVTDKQLEEKRQHVEAYEKNAEELQKQYVDITSDGRSQGKTVKHLEEELTDLTNTSLHADNIELKMSEWKQEYESISKMKQQMEDQLKQLRKKQEDQKTWKQHVVELRKQVQEKYTELQSLNEKLIKVQSQLEQMGGEIQDPSIDVHVFAEKITEKEKEYRDKIENWNNLQQQFEKAKDQKNSLQVEVQSIKEQLIKAEEILNQVKKEFNREVEAKGFSSVAEYEQSKMEEQLQSELEQSVKTFEEHLHVTKSRYEFLTKELQSKERPEVKNIEEEIKQRNEQLSADAKAIQQKQIKIDRHETIAGRLDVIMDEKKVLEQSYFDIGELAKLARGDNQLRLSFERYVLSSFLDEILFQANIRLDQMTDHRYQLVRSDQIAKRGAQSGLDLEVIDFYTGQQRSVKTLSGGEGFKAALSLALGMADVVQAHSGGVELDTLFIDEGFGTLDEVSLEQALHCLSDLQKGNRMLGVISHVPKLKEEIRAKLNIETSSAGSKVRISIS</sequence>
<dbReference type="Gene3D" id="3.40.50.300">
    <property type="entry name" value="P-loop containing nucleotide triphosphate hydrolases"/>
    <property type="match status" value="2"/>
</dbReference>
<comment type="similarity">
    <text evidence="1">Belongs to the SMC family. SbcC subfamily.</text>
</comment>
<organism evidence="6 7">
    <name type="scientific">Salirhabdus euzebyi</name>
    <dbReference type="NCBI Taxonomy" id="394506"/>
    <lineage>
        <taxon>Bacteria</taxon>
        <taxon>Bacillati</taxon>
        <taxon>Bacillota</taxon>
        <taxon>Bacilli</taxon>
        <taxon>Bacillales</taxon>
        <taxon>Bacillaceae</taxon>
        <taxon>Salirhabdus</taxon>
    </lineage>
</organism>
<keyword evidence="7" id="KW-1185">Reference proteome</keyword>
<name>A0A841PYU4_9BACI</name>
<dbReference type="GO" id="GO:0016887">
    <property type="term" value="F:ATP hydrolysis activity"/>
    <property type="evidence" value="ECO:0007669"/>
    <property type="project" value="InterPro"/>
</dbReference>
<evidence type="ECO:0000256" key="3">
    <source>
        <dbReference type="ARBA" id="ARBA00013368"/>
    </source>
</evidence>
<protein>
    <recommendedName>
        <fullName evidence="3">Nuclease SbcCD subunit C</fullName>
    </recommendedName>
</protein>